<feature type="compositionally biased region" description="Basic and acidic residues" evidence="1">
    <location>
        <begin position="27"/>
        <end position="42"/>
    </location>
</feature>
<reference evidence="2 3" key="1">
    <citation type="submission" date="2021-06" db="EMBL/GenBank/DDBJ databases">
        <authorList>
            <person name="Kallberg Y."/>
            <person name="Tangrot J."/>
            <person name="Rosling A."/>
        </authorList>
    </citation>
    <scope>NUCLEOTIDE SEQUENCE [LARGE SCALE GENOMIC DNA]</scope>
    <source>
        <strain evidence="2 3">120-4 pot B 10/14</strain>
    </source>
</reference>
<name>A0ABN7VNQ2_GIGMA</name>
<sequence length="42" mass="4817">MEIQMRTNIPQPETNGAQNQNSISQAEGKKKENKENEDTQQE</sequence>
<dbReference type="Proteomes" id="UP000789901">
    <property type="component" value="Unassembled WGS sequence"/>
</dbReference>
<keyword evidence="3" id="KW-1185">Reference proteome</keyword>
<evidence type="ECO:0000256" key="1">
    <source>
        <dbReference type="SAM" id="MobiDB-lite"/>
    </source>
</evidence>
<feature type="non-terminal residue" evidence="2">
    <location>
        <position position="42"/>
    </location>
</feature>
<evidence type="ECO:0000313" key="3">
    <source>
        <dbReference type="Proteomes" id="UP000789901"/>
    </source>
</evidence>
<feature type="compositionally biased region" description="Polar residues" evidence="1">
    <location>
        <begin position="1"/>
        <end position="25"/>
    </location>
</feature>
<gene>
    <name evidence="2" type="ORF">GMARGA_LOCUS20969</name>
</gene>
<feature type="region of interest" description="Disordered" evidence="1">
    <location>
        <begin position="1"/>
        <end position="42"/>
    </location>
</feature>
<organism evidence="2 3">
    <name type="scientific">Gigaspora margarita</name>
    <dbReference type="NCBI Taxonomy" id="4874"/>
    <lineage>
        <taxon>Eukaryota</taxon>
        <taxon>Fungi</taxon>
        <taxon>Fungi incertae sedis</taxon>
        <taxon>Mucoromycota</taxon>
        <taxon>Glomeromycotina</taxon>
        <taxon>Glomeromycetes</taxon>
        <taxon>Diversisporales</taxon>
        <taxon>Gigasporaceae</taxon>
        <taxon>Gigaspora</taxon>
    </lineage>
</organism>
<protein>
    <submittedName>
        <fullName evidence="2">1795_t:CDS:1</fullName>
    </submittedName>
</protein>
<dbReference type="EMBL" id="CAJVQB010018923">
    <property type="protein sequence ID" value="CAG8789273.1"/>
    <property type="molecule type" value="Genomic_DNA"/>
</dbReference>
<proteinExistence type="predicted"/>
<accession>A0ABN7VNQ2</accession>
<evidence type="ECO:0000313" key="2">
    <source>
        <dbReference type="EMBL" id="CAG8789273.1"/>
    </source>
</evidence>
<comment type="caution">
    <text evidence="2">The sequence shown here is derived from an EMBL/GenBank/DDBJ whole genome shotgun (WGS) entry which is preliminary data.</text>
</comment>